<reference evidence="4 5" key="1">
    <citation type="submission" date="2021-01" db="EMBL/GenBank/DDBJ databases">
        <title>Genomics of switchgrass bacterial isolates.</title>
        <authorList>
            <person name="Shade A."/>
        </authorList>
    </citation>
    <scope>NUCLEOTIDE SEQUENCE [LARGE SCALE GENOMIC DNA]</scope>
    <source>
        <strain evidence="4 5">PvP111</strain>
    </source>
</reference>
<protein>
    <submittedName>
        <fullName evidence="4">2-methylcitrate dehydratase PrpD</fullName>
    </submittedName>
</protein>
<dbReference type="InterPro" id="IPR042183">
    <property type="entry name" value="MmgE/PrpD_sf_1"/>
</dbReference>
<dbReference type="Gene3D" id="1.10.4100.10">
    <property type="entry name" value="2-methylcitrate dehydratase PrpD"/>
    <property type="match status" value="1"/>
</dbReference>
<name>A0ABS2KVE1_9NOCA</name>
<keyword evidence="5" id="KW-1185">Reference proteome</keyword>
<comment type="caution">
    <text evidence="4">The sequence shown here is derived from an EMBL/GenBank/DDBJ whole genome shotgun (WGS) entry which is preliminary data.</text>
</comment>
<dbReference type="SUPFAM" id="SSF103378">
    <property type="entry name" value="2-methylcitrate dehydratase PrpD"/>
    <property type="match status" value="1"/>
</dbReference>
<feature type="domain" description="MmgE/PrpD N-terminal" evidence="2">
    <location>
        <begin position="19"/>
        <end position="236"/>
    </location>
</feature>
<dbReference type="InterPro" id="IPR036148">
    <property type="entry name" value="MmgE/PrpD_sf"/>
</dbReference>
<dbReference type="PANTHER" id="PTHR16943:SF8">
    <property type="entry name" value="2-METHYLCITRATE DEHYDRATASE"/>
    <property type="match status" value="1"/>
</dbReference>
<feature type="domain" description="MmgE/PrpD C-terminal" evidence="3">
    <location>
        <begin position="273"/>
        <end position="422"/>
    </location>
</feature>
<dbReference type="PANTHER" id="PTHR16943">
    <property type="entry name" value="2-METHYLCITRATE DEHYDRATASE-RELATED"/>
    <property type="match status" value="1"/>
</dbReference>
<dbReference type="Pfam" id="PF19305">
    <property type="entry name" value="MmgE_PrpD_C"/>
    <property type="match status" value="1"/>
</dbReference>
<dbReference type="Proteomes" id="UP000703038">
    <property type="component" value="Unassembled WGS sequence"/>
</dbReference>
<accession>A0ABS2KVE1</accession>
<gene>
    <name evidence="4" type="ORF">JOE42_002648</name>
</gene>
<evidence type="ECO:0000313" key="4">
    <source>
        <dbReference type="EMBL" id="MBM7415915.1"/>
    </source>
</evidence>
<dbReference type="RefSeq" id="WP_204868857.1">
    <property type="nucleotide sequence ID" value="NZ_JAFBBK010000001.1"/>
</dbReference>
<evidence type="ECO:0000256" key="1">
    <source>
        <dbReference type="ARBA" id="ARBA00006174"/>
    </source>
</evidence>
<dbReference type="Pfam" id="PF03972">
    <property type="entry name" value="MmgE_PrpD_N"/>
    <property type="match status" value="1"/>
</dbReference>
<dbReference type="InterPro" id="IPR042188">
    <property type="entry name" value="MmgE/PrpD_sf_2"/>
</dbReference>
<evidence type="ECO:0000313" key="5">
    <source>
        <dbReference type="Proteomes" id="UP000703038"/>
    </source>
</evidence>
<dbReference type="InterPro" id="IPR045336">
    <property type="entry name" value="MmgE_PrpD_N"/>
</dbReference>
<dbReference type="InterPro" id="IPR045337">
    <property type="entry name" value="MmgE_PrpD_C"/>
</dbReference>
<dbReference type="Gene3D" id="3.30.1330.120">
    <property type="entry name" value="2-methylcitrate dehydratase PrpD"/>
    <property type="match status" value="1"/>
</dbReference>
<evidence type="ECO:0000259" key="2">
    <source>
        <dbReference type="Pfam" id="PF03972"/>
    </source>
</evidence>
<dbReference type="EMBL" id="JAFBBK010000001">
    <property type="protein sequence ID" value="MBM7415915.1"/>
    <property type="molecule type" value="Genomic_DNA"/>
</dbReference>
<comment type="similarity">
    <text evidence="1">Belongs to the PrpD family.</text>
</comment>
<organism evidence="4 5">
    <name type="scientific">Rhodococcoides corynebacterioides</name>
    <dbReference type="NCBI Taxonomy" id="53972"/>
    <lineage>
        <taxon>Bacteria</taxon>
        <taxon>Bacillati</taxon>
        <taxon>Actinomycetota</taxon>
        <taxon>Actinomycetes</taxon>
        <taxon>Mycobacteriales</taxon>
        <taxon>Nocardiaceae</taxon>
        <taxon>Rhodococcoides</taxon>
    </lineage>
</organism>
<dbReference type="InterPro" id="IPR005656">
    <property type="entry name" value="MmgE_PrpD"/>
</dbReference>
<sequence length="450" mass="46694">MTDSASFLPAEHVRTRIDDLARFCVDLPATGTAYESRIRTVLLDLLGVTLAGARTPELTALLTRWRAEPGTTATIGRGAHTGAETAAYLDAIASCCLELDEGNKYAAGHPAAHVLPAAIAAARLSAQPVAGDRFVAAVVAGYEVATRFGAALTRDPRWHTHGHWGATGAAAAAAVVWDLDAERTVAAIDASTALVHVAPWAVVLAGNFARNLWIGGAVRAGLDAARLSSAGLVHNSGAAAATLGDIVGTLDADRLAPAPDGAFALDQGYAKRHASCSYTHAAVDIVQALRTNLDPADIESVRVRTHALAEPLFGRHPSTRLGAMFSLPFVVSAAVVAGSIDAATLTPGSATFRAAEEFSARVDVESSPALTALLPDRRAAEVDIVLVSGETLSAGSPDPVGDVDHFPLDHTQILEKIERLVGAEDAGRIDRVVTDVLHSSDVVRTLSALP</sequence>
<evidence type="ECO:0000259" key="3">
    <source>
        <dbReference type="Pfam" id="PF19305"/>
    </source>
</evidence>
<proteinExistence type="inferred from homology"/>